<proteinExistence type="predicted"/>
<gene>
    <name evidence="5" type="ORF">Fcan01_09831</name>
</gene>
<comment type="subcellular location">
    <subcellularLocation>
        <location evidence="1">Nucleus</location>
    </subcellularLocation>
</comment>
<organism evidence="5 6">
    <name type="scientific">Folsomia candida</name>
    <name type="common">Springtail</name>
    <dbReference type="NCBI Taxonomy" id="158441"/>
    <lineage>
        <taxon>Eukaryota</taxon>
        <taxon>Metazoa</taxon>
        <taxon>Ecdysozoa</taxon>
        <taxon>Arthropoda</taxon>
        <taxon>Hexapoda</taxon>
        <taxon>Collembola</taxon>
        <taxon>Entomobryomorpha</taxon>
        <taxon>Isotomoidea</taxon>
        <taxon>Isotomidae</taxon>
        <taxon>Proisotominae</taxon>
        <taxon>Folsomia</taxon>
    </lineage>
</organism>
<dbReference type="CDD" id="cd18644">
    <property type="entry name" value="CD_polycomb"/>
    <property type="match status" value="1"/>
</dbReference>
<dbReference type="PRINTS" id="PR00504">
    <property type="entry name" value="CHROMODOMAIN"/>
</dbReference>
<dbReference type="GO" id="GO:0000785">
    <property type="term" value="C:chromatin"/>
    <property type="evidence" value="ECO:0007669"/>
    <property type="project" value="TreeGrafter"/>
</dbReference>
<feature type="compositionally biased region" description="Polar residues" evidence="3">
    <location>
        <begin position="269"/>
        <end position="280"/>
    </location>
</feature>
<evidence type="ECO:0000256" key="2">
    <source>
        <dbReference type="ARBA" id="ARBA00023242"/>
    </source>
</evidence>
<dbReference type="InterPro" id="IPR023779">
    <property type="entry name" value="Chromodomain_CS"/>
</dbReference>
<feature type="compositionally biased region" description="Basic and acidic residues" evidence="3">
    <location>
        <begin position="371"/>
        <end position="380"/>
    </location>
</feature>
<dbReference type="SUPFAM" id="SSF54160">
    <property type="entry name" value="Chromo domain-like"/>
    <property type="match status" value="1"/>
</dbReference>
<evidence type="ECO:0000259" key="4">
    <source>
        <dbReference type="PROSITE" id="PS50013"/>
    </source>
</evidence>
<dbReference type="OMA" id="IPKPCNN"/>
<dbReference type="GO" id="GO:0000122">
    <property type="term" value="P:negative regulation of transcription by RNA polymerase II"/>
    <property type="evidence" value="ECO:0007669"/>
    <property type="project" value="TreeGrafter"/>
</dbReference>
<feature type="compositionally biased region" description="Acidic residues" evidence="3">
    <location>
        <begin position="122"/>
        <end position="134"/>
    </location>
</feature>
<sequence length="426" mass="46849">MELSSVGDQVYAAERILKKRVKKGTVEFFIKWKGWSSIHNTWEPEENVLDSRLIEMFEESQKGTTVKPNKRGPKPKLKVKAPVAKERGRDRDRDRDMSPMSQKSKTSETSREFSKSKSPSSMDDDEDSETDDEEEKLRKKERSPRKDTLKRKAEVIQESGKIGVTITTTPKTSPVHQQNSNSGGSGKGDKDSPVSPPPAKIARTNSSTSPQRKPETNKETPIKTAEKDRITKSPAKTVERKNSVTSSSISAHTGGTATRAPARPISPTKLATSTPVSSLANGGGGGPGKGRSLSFHREDNNNSTFHCNASIKLEEENNNALPAEYWRTRQPLADQIVITDVTVMDMTVTIRECKTEAGFFKEREDAEKLAKQVKEEEAKMLRQAQQQHLHGRPAGSSPSSSHFNGGQNGGYTSTQTSLNALSSSAK</sequence>
<feature type="compositionally biased region" description="Basic and acidic residues" evidence="3">
    <location>
        <begin position="105"/>
        <end position="115"/>
    </location>
</feature>
<evidence type="ECO:0000313" key="5">
    <source>
        <dbReference type="EMBL" id="OXA55492.1"/>
    </source>
</evidence>
<dbReference type="PROSITE" id="PS50013">
    <property type="entry name" value="CHROMO_2"/>
    <property type="match status" value="1"/>
</dbReference>
<dbReference type="Proteomes" id="UP000198287">
    <property type="component" value="Unassembled WGS sequence"/>
</dbReference>
<dbReference type="PANTHER" id="PTHR46389:SF3">
    <property type="entry name" value="POLYCOMB GROUP PROTEIN PC"/>
    <property type="match status" value="1"/>
</dbReference>
<dbReference type="InterPro" id="IPR052458">
    <property type="entry name" value="PcG_PRC1-like_component"/>
</dbReference>
<dbReference type="SMART" id="SM00298">
    <property type="entry name" value="CHROMO"/>
    <property type="match status" value="1"/>
</dbReference>
<dbReference type="GO" id="GO:0035102">
    <property type="term" value="C:PRC1 complex"/>
    <property type="evidence" value="ECO:0007669"/>
    <property type="project" value="TreeGrafter"/>
</dbReference>
<feature type="region of interest" description="Disordered" evidence="3">
    <location>
        <begin position="371"/>
        <end position="426"/>
    </location>
</feature>
<dbReference type="OrthoDB" id="8192126at2759"/>
<feature type="compositionally biased region" description="Basic residues" evidence="3">
    <location>
        <begin position="68"/>
        <end position="79"/>
    </location>
</feature>
<dbReference type="InterPro" id="IPR033773">
    <property type="entry name" value="CBX7_C"/>
</dbReference>
<dbReference type="EMBL" id="LNIX01000004">
    <property type="protein sequence ID" value="OXA55492.1"/>
    <property type="molecule type" value="Genomic_DNA"/>
</dbReference>
<feature type="compositionally biased region" description="Basic and acidic residues" evidence="3">
    <location>
        <begin position="83"/>
        <end position="97"/>
    </location>
</feature>
<evidence type="ECO:0000256" key="1">
    <source>
        <dbReference type="ARBA" id="ARBA00004123"/>
    </source>
</evidence>
<feature type="compositionally biased region" description="Polar residues" evidence="3">
    <location>
        <begin position="165"/>
        <end position="178"/>
    </location>
</feature>
<evidence type="ECO:0000256" key="3">
    <source>
        <dbReference type="SAM" id="MobiDB-lite"/>
    </source>
</evidence>
<feature type="domain" description="Chromo" evidence="4">
    <location>
        <begin position="11"/>
        <end position="69"/>
    </location>
</feature>
<dbReference type="AlphaFoldDB" id="A0A226EDA5"/>
<reference evidence="5 6" key="1">
    <citation type="submission" date="2015-12" db="EMBL/GenBank/DDBJ databases">
        <title>The genome of Folsomia candida.</title>
        <authorList>
            <person name="Faddeeva A."/>
            <person name="Derks M.F."/>
            <person name="Anvar Y."/>
            <person name="Smit S."/>
            <person name="Van Straalen N."/>
            <person name="Roelofs D."/>
        </authorList>
    </citation>
    <scope>NUCLEOTIDE SEQUENCE [LARGE SCALE GENOMIC DNA]</scope>
    <source>
        <strain evidence="5 6">VU population</strain>
        <tissue evidence="5">Whole body</tissue>
    </source>
</reference>
<comment type="caution">
    <text evidence="5">The sequence shown here is derived from an EMBL/GenBank/DDBJ whole genome shotgun (WGS) entry which is preliminary data.</text>
</comment>
<keyword evidence="2" id="KW-0539">Nucleus</keyword>
<dbReference type="Gene3D" id="2.40.50.40">
    <property type="match status" value="1"/>
</dbReference>
<feature type="region of interest" description="Disordered" evidence="3">
    <location>
        <begin position="60"/>
        <end position="301"/>
    </location>
</feature>
<feature type="compositionally biased region" description="Basic and acidic residues" evidence="3">
    <location>
        <begin position="212"/>
        <end position="242"/>
    </location>
</feature>
<feature type="compositionally biased region" description="Polar residues" evidence="3">
    <location>
        <begin position="396"/>
        <end position="426"/>
    </location>
</feature>
<dbReference type="InterPro" id="IPR016197">
    <property type="entry name" value="Chromo-like_dom_sf"/>
</dbReference>
<dbReference type="Pfam" id="PF00385">
    <property type="entry name" value="Chromo"/>
    <property type="match status" value="1"/>
</dbReference>
<feature type="compositionally biased region" description="Basic and acidic residues" evidence="3">
    <location>
        <begin position="144"/>
        <end position="155"/>
    </location>
</feature>
<dbReference type="InterPro" id="IPR000953">
    <property type="entry name" value="Chromo/chromo_shadow_dom"/>
</dbReference>
<dbReference type="STRING" id="158441.A0A226EDA5"/>
<dbReference type="PROSITE" id="PS00598">
    <property type="entry name" value="CHROMO_1"/>
    <property type="match status" value="1"/>
</dbReference>
<keyword evidence="6" id="KW-1185">Reference proteome</keyword>
<dbReference type="PANTHER" id="PTHR46389">
    <property type="entry name" value="POLYCOMB GROUP PROTEIN PC"/>
    <property type="match status" value="1"/>
</dbReference>
<dbReference type="InterPro" id="IPR023780">
    <property type="entry name" value="Chromo_domain"/>
</dbReference>
<dbReference type="Pfam" id="PF17218">
    <property type="entry name" value="CBX7_C"/>
    <property type="match status" value="1"/>
</dbReference>
<protein>
    <submittedName>
        <fullName evidence="5">Chromobox protein 8</fullName>
    </submittedName>
</protein>
<feature type="compositionally biased region" description="Polar residues" evidence="3">
    <location>
        <begin position="243"/>
        <end position="256"/>
    </location>
</feature>
<dbReference type="InterPro" id="IPR017984">
    <property type="entry name" value="Chromo_dom_subgr"/>
</dbReference>
<evidence type="ECO:0000313" key="6">
    <source>
        <dbReference type="Proteomes" id="UP000198287"/>
    </source>
</evidence>
<dbReference type="GO" id="GO:0003682">
    <property type="term" value="F:chromatin binding"/>
    <property type="evidence" value="ECO:0007669"/>
    <property type="project" value="TreeGrafter"/>
</dbReference>
<accession>A0A226EDA5</accession>
<name>A0A226EDA5_FOLCA</name>